<keyword evidence="3" id="KW-1185">Reference proteome</keyword>
<dbReference type="EMBL" id="FUEG01000015">
    <property type="protein sequence ID" value="SJL11774.1"/>
    <property type="molecule type" value="Genomic_DNA"/>
</dbReference>
<protein>
    <submittedName>
        <fullName evidence="2">Uncharacterized protein</fullName>
    </submittedName>
</protein>
<evidence type="ECO:0000256" key="1">
    <source>
        <dbReference type="SAM" id="Phobius"/>
    </source>
</evidence>
<dbReference type="STRING" id="47428.A0A284RSN6"/>
<dbReference type="AlphaFoldDB" id="A0A284RSN6"/>
<keyword evidence="1" id="KW-0812">Transmembrane</keyword>
<accession>A0A284RSN6</accession>
<evidence type="ECO:0000313" key="3">
    <source>
        <dbReference type="Proteomes" id="UP000219338"/>
    </source>
</evidence>
<keyword evidence="1" id="KW-0472">Membrane</keyword>
<dbReference type="PANTHER" id="PTHR10492">
    <property type="match status" value="1"/>
</dbReference>
<evidence type="ECO:0000313" key="2">
    <source>
        <dbReference type="EMBL" id="SJL11774.1"/>
    </source>
</evidence>
<organism evidence="2 3">
    <name type="scientific">Armillaria ostoyae</name>
    <name type="common">Armillaria root rot fungus</name>
    <dbReference type="NCBI Taxonomy" id="47428"/>
    <lineage>
        <taxon>Eukaryota</taxon>
        <taxon>Fungi</taxon>
        <taxon>Dikarya</taxon>
        <taxon>Basidiomycota</taxon>
        <taxon>Agaricomycotina</taxon>
        <taxon>Agaricomycetes</taxon>
        <taxon>Agaricomycetidae</taxon>
        <taxon>Agaricales</taxon>
        <taxon>Marasmiineae</taxon>
        <taxon>Physalacriaceae</taxon>
        <taxon>Armillaria</taxon>
    </lineage>
</organism>
<reference evidence="3" key="1">
    <citation type="journal article" date="2017" name="Nat. Ecol. Evol.">
        <title>Genome expansion and lineage-specific genetic innovations in the forest pathogenic fungi Armillaria.</title>
        <authorList>
            <person name="Sipos G."/>
            <person name="Prasanna A.N."/>
            <person name="Walter M.C."/>
            <person name="O'Connor E."/>
            <person name="Balint B."/>
            <person name="Krizsan K."/>
            <person name="Kiss B."/>
            <person name="Hess J."/>
            <person name="Varga T."/>
            <person name="Slot J."/>
            <person name="Riley R."/>
            <person name="Boka B."/>
            <person name="Rigling D."/>
            <person name="Barry K."/>
            <person name="Lee J."/>
            <person name="Mihaltcheva S."/>
            <person name="LaButti K."/>
            <person name="Lipzen A."/>
            <person name="Waldron R."/>
            <person name="Moloney N.M."/>
            <person name="Sperisen C."/>
            <person name="Kredics L."/>
            <person name="Vagvoelgyi C."/>
            <person name="Patrignani A."/>
            <person name="Fitzpatrick D."/>
            <person name="Nagy I."/>
            <person name="Doyle S."/>
            <person name="Anderson J.B."/>
            <person name="Grigoriev I.V."/>
            <person name="Gueldener U."/>
            <person name="Muensterkoetter M."/>
            <person name="Nagy L.G."/>
        </authorList>
    </citation>
    <scope>NUCLEOTIDE SEQUENCE [LARGE SCALE GENOMIC DNA]</scope>
    <source>
        <strain evidence="3">C18/9</strain>
    </source>
</reference>
<dbReference type="PANTHER" id="PTHR10492:SF57">
    <property type="entry name" value="ATP-DEPENDENT DNA HELICASE"/>
    <property type="match status" value="1"/>
</dbReference>
<keyword evidence="1" id="KW-1133">Transmembrane helix</keyword>
<gene>
    <name evidence="2" type="ORF">ARMOST_15183</name>
</gene>
<name>A0A284RSN6_ARMOS</name>
<sequence>MTLVESCTLYKHTEFTTDGYPNLACPNNGHEYVKMNSQICTVYINCDIVPYNPYFSVCYNCHINVEVCITVKAIKYIHKYIYKGHDRTTLEVWDHDEIKEFLDACYISAIESCWRMFSFWLHQEEPNVVCLHVHLSDEQLITYDENASPEELLLTAVAGAQSFQHLCTVNNVECATFKEACIAMGAQLQSLFVTLLLFFQPAKLDELWEEFKKNICDDLAHKLCQHDVPNPTDAQLYDFGLHLINKLLQSHGRCLSEWTQMPASTIDWAAYEDNPLLAAQLAYDIPSLQQLVINNLQTFNAEQKNAFDIIIDSTTHEQGKSVFLQVLKVVGRLLCVILLLLLFVPKDRLY</sequence>
<feature type="transmembrane region" description="Helical" evidence="1">
    <location>
        <begin position="322"/>
        <end position="344"/>
    </location>
</feature>
<proteinExistence type="predicted"/>
<dbReference type="OrthoDB" id="3366231at2759"/>
<dbReference type="Proteomes" id="UP000219338">
    <property type="component" value="Unassembled WGS sequence"/>
</dbReference>